<protein>
    <submittedName>
        <fullName evidence="1">Uncharacterized protein</fullName>
    </submittedName>
</protein>
<dbReference type="SUPFAM" id="SSF53649">
    <property type="entry name" value="Alkaline phosphatase-like"/>
    <property type="match status" value="1"/>
</dbReference>
<evidence type="ECO:0000313" key="1">
    <source>
        <dbReference type="EMBL" id="KAA6396734.1"/>
    </source>
</evidence>
<dbReference type="EMBL" id="SNRW01001353">
    <property type="protein sequence ID" value="KAA6396734.1"/>
    <property type="molecule type" value="Genomic_DNA"/>
</dbReference>
<evidence type="ECO:0000313" key="2">
    <source>
        <dbReference type="Proteomes" id="UP000324800"/>
    </source>
</evidence>
<proteinExistence type="predicted"/>
<dbReference type="AlphaFoldDB" id="A0A5J4WP51"/>
<dbReference type="OrthoDB" id="17015at2759"/>
<organism evidence="1 2">
    <name type="scientific">Streblomastix strix</name>
    <dbReference type="NCBI Taxonomy" id="222440"/>
    <lineage>
        <taxon>Eukaryota</taxon>
        <taxon>Metamonada</taxon>
        <taxon>Preaxostyla</taxon>
        <taxon>Oxymonadida</taxon>
        <taxon>Streblomastigidae</taxon>
        <taxon>Streblomastix</taxon>
    </lineage>
</organism>
<comment type="caution">
    <text evidence="1">The sequence shown here is derived from an EMBL/GenBank/DDBJ whole genome shotgun (WGS) entry which is preliminary data.</text>
</comment>
<sequence>MQFSKFIWMISDGVAYKFVNKLENHLSDHAKIFVTHTERMKYSTEVYKTWFTGTINDRLSYKKVGCEIIFGNFLRSGVKTSYIGAKYIQNVYMKQSQWDQFVNVDVFDQHGHNTQPWPFFYEDGNKGQKRLEKYMNNVADKNVSFFAYSTVSDDLLHSDMELYKGKNFTRCAIHGEYEWVNQHPDVLLIMASDHGHDELVENRRIVHGTGLKNNTGYQILYNPRFTPEKSFEMDSLDVAATISNYIQTNPDKSGNQQQGYINIPMNNMGLSRNLFEQSSDNLRAKKQSLAQMINLFDETKKDWEQRKQWRKKEYNKDYEQRSKFDQYTYIVNNIRKFVYNESIYDIKQTIAIDSYETNEDQLSEQIKNIIDSNSETELKRKAQSEIEENGIFKKSLLHYTQIKEQAE</sequence>
<feature type="non-terminal residue" evidence="1">
    <location>
        <position position="407"/>
    </location>
</feature>
<reference evidence="1 2" key="1">
    <citation type="submission" date="2019-03" db="EMBL/GenBank/DDBJ databases">
        <title>Single cell metagenomics reveals metabolic interactions within the superorganism composed of flagellate Streblomastix strix and complex community of Bacteroidetes bacteria on its surface.</title>
        <authorList>
            <person name="Treitli S.C."/>
            <person name="Kolisko M."/>
            <person name="Husnik F."/>
            <person name="Keeling P."/>
            <person name="Hampl V."/>
        </authorList>
    </citation>
    <scope>NUCLEOTIDE SEQUENCE [LARGE SCALE GENOMIC DNA]</scope>
    <source>
        <strain evidence="1">ST1C</strain>
    </source>
</reference>
<dbReference type="Proteomes" id="UP000324800">
    <property type="component" value="Unassembled WGS sequence"/>
</dbReference>
<dbReference type="InterPro" id="IPR017850">
    <property type="entry name" value="Alkaline_phosphatase_core_sf"/>
</dbReference>
<accession>A0A5J4WP51</accession>
<name>A0A5J4WP51_9EUKA</name>
<gene>
    <name evidence="1" type="ORF">EZS28_007737</name>
</gene>